<feature type="domain" description="THIF-type NAD/FAD binding fold" evidence="3">
    <location>
        <begin position="18"/>
        <end position="498"/>
    </location>
</feature>
<keyword evidence="1" id="KW-0175">Coiled coil</keyword>
<sequence length="773" mass="85239">MSQAPPLQGGPTDKERKYDRQLRLWAASGQAALESSNILLVNSGSGTVGVETLKNLVLPGIGQFTIADDAVVEDADLGVNFFLDESSRGKPRAHCTTAYLLELNPEVTGEWYPKAPGTLDLESLFSNATPYTIILYALPLPTETIQAIEDYGRLHSIPLVAIRSVGFYGYFRVTLPGVFPVVETHPDETSTADLRLLTPWPELSQFAQDLTKDIDSLDNHLHGHLPLVAILLHYLEIWKQGHDGALPTAYSDKTAFRKLVSGGMRMDNAEGGEENFEEAVGAVMKHVTAQSLPDSLREVFEYDNSKKTRSSFWIIAEAVSQFYQKHGQLPVTGGLPDMKAQSSVYIQLQNIYKSKARQDASEVLTIAQGLASDLTIDPLEVDQFCKNARFIKLINSAQSTPKMEDTVATELSQDEIAAIAGPEMQSSLISLYLALSLMPSSFAPSAEEMQRAIYAQAPALQGHERTAQVTEEVARAAGGEMHNVSAVLGGMVAQEVIKDRQQNGVPCPACDTQLSSPNDAVISNLKPSEAYKTSILSGLSPSIIMECAGRALSFWAYQTTQNIYYQQYLYKTLTEKYSALNGRLEQTVSEANAQIETLQRRISTLTTENYSSRKKNEELSKAYKEKNRQLLQTQELHDKLRHTVEMGHIQRAATDAIDSRFQQQQQQQQSSRQFAPQQPAPYGNANPRPESSAGFRGYGTAVDPERVSEGGIRGGLMDTGPGSWRRDGSATGQMLRLTTNDLGPEGFWPASTDWEWGMHQTVQSEEDMVSWEV</sequence>
<feature type="region of interest" description="Disordered" evidence="2">
    <location>
        <begin position="657"/>
        <end position="729"/>
    </location>
</feature>
<dbReference type="InterPro" id="IPR000594">
    <property type="entry name" value="ThiF_NAD_FAD-bd"/>
</dbReference>
<evidence type="ECO:0000256" key="2">
    <source>
        <dbReference type="SAM" id="MobiDB-lite"/>
    </source>
</evidence>
<dbReference type="GO" id="GO:0000795">
    <property type="term" value="C:synaptonemal complex"/>
    <property type="evidence" value="ECO:0007669"/>
    <property type="project" value="InterPro"/>
</dbReference>
<dbReference type="GO" id="GO:0007131">
    <property type="term" value="P:reciprocal meiotic recombination"/>
    <property type="evidence" value="ECO:0007669"/>
    <property type="project" value="InterPro"/>
</dbReference>
<dbReference type="AlphaFoldDB" id="A0A168C2D5"/>
<dbReference type="PANTHER" id="PTHR14305:SF0">
    <property type="entry name" value="E3 UBIQUITIN-PROTEIN LIGASE CCNB1IP1"/>
    <property type="match status" value="1"/>
</dbReference>
<name>A0A168C2D5_CORDF</name>
<comment type="caution">
    <text evidence="4">The sequence shown here is derived from an EMBL/GenBank/DDBJ whole genome shotgun (WGS) entry which is preliminary data.</text>
</comment>
<keyword evidence="5" id="KW-1185">Reference proteome</keyword>
<dbReference type="STRING" id="1081108.A0A168C2D5"/>
<protein>
    <submittedName>
        <fullName evidence="4">Ubiquitin-like activating enzyme (UlaA)</fullName>
    </submittedName>
</protein>
<dbReference type="GO" id="GO:0008641">
    <property type="term" value="F:ubiquitin-like modifier activating enzyme activity"/>
    <property type="evidence" value="ECO:0007669"/>
    <property type="project" value="InterPro"/>
</dbReference>
<dbReference type="Proteomes" id="UP000076881">
    <property type="component" value="Unassembled WGS sequence"/>
</dbReference>
<proteinExistence type="predicted"/>
<gene>
    <name evidence="4" type="ORF">LEL_09442</name>
</gene>
<dbReference type="InterPro" id="IPR035985">
    <property type="entry name" value="Ubiquitin-activating_enz"/>
</dbReference>
<feature type="coiled-coil region" evidence="1">
    <location>
        <begin position="581"/>
        <end position="636"/>
    </location>
</feature>
<dbReference type="InterPro" id="IPR042448">
    <property type="entry name" value="CCNB1IP1"/>
</dbReference>
<dbReference type="PANTHER" id="PTHR14305">
    <property type="entry name" value="E3 UBIQUITIN-PROTEIN LIGASE CCNB1IP1"/>
    <property type="match status" value="1"/>
</dbReference>
<dbReference type="GO" id="GO:0061630">
    <property type="term" value="F:ubiquitin protein ligase activity"/>
    <property type="evidence" value="ECO:0007669"/>
    <property type="project" value="InterPro"/>
</dbReference>
<organism evidence="4 5">
    <name type="scientific">Akanthomyces lecanii RCEF 1005</name>
    <dbReference type="NCBI Taxonomy" id="1081108"/>
    <lineage>
        <taxon>Eukaryota</taxon>
        <taxon>Fungi</taxon>
        <taxon>Dikarya</taxon>
        <taxon>Ascomycota</taxon>
        <taxon>Pezizomycotina</taxon>
        <taxon>Sordariomycetes</taxon>
        <taxon>Hypocreomycetidae</taxon>
        <taxon>Hypocreales</taxon>
        <taxon>Cordycipitaceae</taxon>
        <taxon>Akanthomyces</taxon>
        <taxon>Cordyceps confragosa</taxon>
    </lineage>
</organism>
<reference evidence="4 5" key="1">
    <citation type="journal article" date="2016" name="Genome Biol. Evol.">
        <title>Divergent and convergent evolution of fungal pathogenicity.</title>
        <authorList>
            <person name="Shang Y."/>
            <person name="Xiao G."/>
            <person name="Zheng P."/>
            <person name="Cen K."/>
            <person name="Zhan S."/>
            <person name="Wang C."/>
        </authorList>
    </citation>
    <scope>NUCLEOTIDE SEQUENCE [LARGE SCALE GENOMIC DNA]</scope>
    <source>
        <strain evidence="4 5">RCEF 1005</strain>
    </source>
</reference>
<accession>A0A168C2D5</accession>
<dbReference type="OrthoDB" id="1708823at2759"/>
<dbReference type="SUPFAM" id="SSF69572">
    <property type="entry name" value="Activating enzymes of the ubiquitin-like proteins"/>
    <property type="match status" value="1"/>
</dbReference>
<dbReference type="Pfam" id="PF00899">
    <property type="entry name" value="ThiF"/>
    <property type="match status" value="1"/>
</dbReference>
<evidence type="ECO:0000259" key="3">
    <source>
        <dbReference type="Pfam" id="PF00899"/>
    </source>
</evidence>
<evidence type="ECO:0000256" key="1">
    <source>
        <dbReference type="SAM" id="Coils"/>
    </source>
</evidence>
<evidence type="ECO:0000313" key="4">
    <source>
        <dbReference type="EMBL" id="OAA70851.1"/>
    </source>
</evidence>
<dbReference type="Gene3D" id="3.40.50.720">
    <property type="entry name" value="NAD(P)-binding Rossmann-like Domain"/>
    <property type="match status" value="2"/>
</dbReference>
<evidence type="ECO:0000313" key="5">
    <source>
        <dbReference type="Proteomes" id="UP000076881"/>
    </source>
</evidence>
<dbReference type="EMBL" id="AZHF01000009">
    <property type="protein sequence ID" value="OAA70851.1"/>
    <property type="molecule type" value="Genomic_DNA"/>
</dbReference>
<feature type="compositionally biased region" description="Low complexity" evidence="2">
    <location>
        <begin position="660"/>
        <end position="677"/>
    </location>
</feature>